<dbReference type="EMBL" id="FNFX01000005">
    <property type="protein sequence ID" value="SDK81520.1"/>
    <property type="molecule type" value="Genomic_DNA"/>
</dbReference>
<organism evidence="7 8">
    <name type="scientific">Methylophilus rhizosphaerae</name>
    <dbReference type="NCBI Taxonomy" id="492660"/>
    <lineage>
        <taxon>Bacteria</taxon>
        <taxon>Pseudomonadati</taxon>
        <taxon>Pseudomonadota</taxon>
        <taxon>Betaproteobacteria</taxon>
        <taxon>Nitrosomonadales</taxon>
        <taxon>Methylophilaceae</taxon>
        <taxon>Methylophilus</taxon>
    </lineage>
</organism>
<dbReference type="InterPro" id="IPR036649">
    <property type="entry name" value="Pyrophosphatase_sf"/>
</dbReference>
<feature type="binding site" evidence="6">
    <location>
        <position position="46"/>
    </location>
    <ligand>
        <name>substrate</name>
    </ligand>
</feature>
<feature type="binding site" evidence="6">
    <location>
        <position position="72"/>
    </location>
    <ligand>
        <name>substrate</name>
    </ligand>
</feature>
<comment type="catalytic activity">
    <reaction evidence="6">
        <text>diphosphate + H2O = 2 phosphate + H(+)</text>
        <dbReference type="Rhea" id="RHEA:24576"/>
        <dbReference type="ChEBI" id="CHEBI:15377"/>
        <dbReference type="ChEBI" id="CHEBI:15378"/>
        <dbReference type="ChEBI" id="CHEBI:33019"/>
        <dbReference type="ChEBI" id="CHEBI:43474"/>
        <dbReference type="EC" id="3.6.1.1"/>
    </reaction>
</comment>
<comment type="function">
    <text evidence="6">Catalyzes the hydrolysis of inorganic pyrophosphate (PPi) forming two phosphate ions.</text>
</comment>
<keyword evidence="3 6" id="KW-0479">Metal-binding</keyword>
<name>A0A1G9EZG5_9PROT</name>
<evidence type="ECO:0000256" key="2">
    <source>
        <dbReference type="ARBA" id="ARBA00022490"/>
    </source>
</evidence>
<dbReference type="InterPro" id="IPR008162">
    <property type="entry name" value="Pyrophosphatase"/>
</dbReference>
<dbReference type="SUPFAM" id="SSF50324">
    <property type="entry name" value="Inorganic pyrophosphatase"/>
    <property type="match status" value="1"/>
</dbReference>
<feature type="binding site" evidence="6">
    <location>
        <position position="119"/>
    </location>
    <ligand>
        <name>Mg(2+)</name>
        <dbReference type="ChEBI" id="CHEBI:18420"/>
        <label>1</label>
    </ligand>
</feature>
<comment type="subunit">
    <text evidence="6">Homohexamer.</text>
</comment>
<dbReference type="Pfam" id="PF00719">
    <property type="entry name" value="Pyrophosphatase"/>
    <property type="match status" value="1"/>
</dbReference>
<keyword evidence="4 6" id="KW-0378">Hydrolase</keyword>
<keyword evidence="2 6" id="KW-0963">Cytoplasm</keyword>
<dbReference type="Proteomes" id="UP000198629">
    <property type="component" value="Unassembled WGS sequence"/>
</dbReference>
<keyword evidence="8" id="KW-1185">Reference proteome</keyword>
<dbReference type="NCBIfam" id="NF002317">
    <property type="entry name" value="PRK01250.1"/>
    <property type="match status" value="1"/>
</dbReference>
<comment type="similarity">
    <text evidence="6">Belongs to the PPase family.</text>
</comment>
<dbReference type="GO" id="GO:0005737">
    <property type="term" value="C:cytoplasm"/>
    <property type="evidence" value="ECO:0007669"/>
    <property type="project" value="UniProtKB-SubCell"/>
</dbReference>
<dbReference type="GO" id="GO:0000287">
    <property type="term" value="F:magnesium ion binding"/>
    <property type="evidence" value="ECO:0007669"/>
    <property type="project" value="UniProtKB-UniRule"/>
</dbReference>
<dbReference type="CDD" id="cd00412">
    <property type="entry name" value="pyrophosphatase"/>
    <property type="match status" value="1"/>
</dbReference>
<feature type="binding site" evidence="6">
    <location>
        <position position="87"/>
    </location>
    <ligand>
        <name>Mg(2+)</name>
        <dbReference type="ChEBI" id="CHEBI:18420"/>
        <label>1</label>
    </ligand>
</feature>
<dbReference type="Gene3D" id="3.90.80.10">
    <property type="entry name" value="Inorganic pyrophosphatase"/>
    <property type="match status" value="1"/>
</dbReference>
<evidence type="ECO:0000256" key="4">
    <source>
        <dbReference type="ARBA" id="ARBA00022801"/>
    </source>
</evidence>
<comment type="cofactor">
    <cofactor evidence="1 6">
        <name>Mg(2+)</name>
        <dbReference type="ChEBI" id="CHEBI:18420"/>
    </cofactor>
</comment>
<keyword evidence="5 6" id="KW-0460">Magnesium</keyword>
<dbReference type="STRING" id="492660.SAMN05192566_2539"/>
<feature type="binding site" evidence="6">
    <location>
        <position position="60"/>
    </location>
    <ligand>
        <name>substrate</name>
    </ligand>
</feature>
<gene>
    <name evidence="6" type="primary">ppa</name>
    <name evidence="7" type="ORF">SAMN05192566_2539</name>
</gene>
<dbReference type="GO" id="GO:0006796">
    <property type="term" value="P:phosphate-containing compound metabolic process"/>
    <property type="evidence" value="ECO:0007669"/>
    <property type="project" value="InterPro"/>
</dbReference>
<proteinExistence type="inferred from homology"/>
<dbReference type="AlphaFoldDB" id="A0A1G9EZG5"/>
<sequence>MLFAYNGEFLWDGFEKMSLNLVPSGKDLPHDFNVIIEIPANGDPVKYEVDKESGALFVDRFMGTSMQYPCNYGYIPHTLGDDGDPVDVLVITPVPLLPGVVVRCRALGMLNMTDEAGGDAKVLAVPIEKVCGLYAYQKSLSDVSPWRLDMIAHFFEHYKDLDKGKWVKIDGWVGIEDAHKEITDGVVRYNEAEVKPAF</sequence>
<comment type="subcellular location">
    <subcellularLocation>
        <location evidence="6">Cytoplasm</location>
    </subcellularLocation>
</comment>
<dbReference type="PANTHER" id="PTHR10286">
    <property type="entry name" value="INORGANIC PYROPHOSPHATASE"/>
    <property type="match status" value="1"/>
</dbReference>
<evidence type="ECO:0000313" key="8">
    <source>
        <dbReference type="Proteomes" id="UP000198629"/>
    </source>
</evidence>
<evidence type="ECO:0000256" key="5">
    <source>
        <dbReference type="ARBA" id="ARBA00022842"/>
    </source>
</evidence>
<evidence type="ECO:0000313" key="7">
    <source>
        <dbReference type="EMBL" id="SDK81520.1"/>
    </source>
</evidence>
<dbReference type="HAMAP" id="MF_00209">
    <property type="entry name" value="Inorganic_PPase"/>
    <property type="match status" value="1"/>
</dbReference>
<feature type="binding site" evidence="6">
    <location>
        <position position="158"/>
    </location>
    <ligand>
        <name>substrate</name>
    </ligand>
</feature>
<evidence type="ECO:0000256" key="1">
    <source>
        <dbReference type="ARBA" id="ARBA00001946"/>
    </source>
</evidence>
<reference evidence="8" key="1">
    <citation type="submission" date="2016-10" db="EMBL/GenBank/DDBJ databases">
        <authorList>
            <person name="Varghese N."/>
            <person name="Submissions S."/>
        </authorList>
    </citation>
    <scope>NUCLEOTIDE SEQUENCE [LARGE SCALE GENOMIC DNA]</scope>
    <source>
        <strain evidence="8">CBMB127</strain>
    </source>
</reference>
<dbReference type="FunFam" id="3.90.80.10:FF:000001">
    <property type="entry name" value="Inorganic pyrophosphatase"/>
    <property type="match status" value="1"/>
</dbReference>
<dbReference type="PROSITE" id="PS00387">
    <property type="entry name" value="PPASE"/>
    <property type="match status" value="1"/>
</dbReference>
<dbReference type="GO" id="GO:0004427">
    <property type="term" value="F:inorganic diphosphate phosphatase activity"/>
    <property type="evidence" value="ECO:0007669"/>
    <property type="project" value="UniProtKB-UniRule"/>
</dbReference>
<accession>A0A1G9EZG5</accession>
<protein>
    <recommendedName>
        <fullName evidence="6">Inorganic pyrophosphatase</fullName>
        <ecNumber evidence="6">3.6.1.1</ecNumber>
    </recommendedName>
    <alternativeName>
        <fullName evidence="6">Pyrophosphate phospho-hydrolase</fullName>
        <shortName evidence="6">PPase</shortName>
    </alternativeName>
</protein>
<dbReference type="EC" id="3.6.1.1" evidence="6"/>
<feature type="binding site" evidence="6">
    <location>
        <position position="87"/>
    </location>
    <ligand>
        <name>Mg(2+)</name>
        <dbReference type="ChEBI" id="CHEBI:18420"/>
        <label>2</label>
    </ligand>
</feature>
<evidence type="ECO:0000256" key="3">
    <source>
        <dbReference type="ARBA" id="ARBA00022723"/>
    </source>
</evidence>
<feature type="binding site" evidence="6">
    <location>
        <position position="82"/>
    </location>
    <ligand>
        <name>Mg(2+)</name>
        <dbReference type="ChEBI" id="CHEBI:18420"/>
        <label>1</label>
    </ligand>
</feature>
<evidence type="ECO:0000256" key="6">
    <source>
        <dbReference type="HAMAP-Rule" id="MF_00209"/>
    </source>
</evidence>